<dbReference type="RefSeq" id="WP_386102873.1">
    <property type="nucleotide sequence ID" value="NZ_JBHSAT010000023.1"/>
</dbReference>
<evidence type="ECO:0000313" key="2">
    <source>
        <dbReference type="Proteomes" id="UP001595812"/>
    </source>
</evidence>
<gene>
    <name evidence="1" type="ORF">ACFOSX_14610</name>
</gene>
<dbReference type="EMBL" id="JBHSAT010000023">
    <property type="protein sequence ID" value="MFC3878470.1"/>
    <property type="molecule type" value="Genomic_DNA"/>
</dbReference>
<dbReference type="InterPro" id="IPR034660">
    <property type="entry name" value="DinB/YfiT-like"/>
</dbReference>
<dbReference type="Pfam" id="PF07606">
    <property type="entry name" value="DUF1569"/>
    <property type="match status" value="1"/>
</dbReference>
<reference evidence="2" key="1">
    <citation type="journal article" date="2019" name="Int. J. Syst. Evol. Microbiol.">
        <title>The Global Catalogue of Microorganisms (GCM) 10K type strain sequencing project: providing services to taxonomists for standard genome sequencing and annotation.</title>
        <authorList>
            <consortium name="The Broad Institute Genomics Platform"/>
            <consortium name="The Broad Institute Genome Sequencing Center for Infectious Disease"/>
            <person name="Wu L."/>
            <person name="Ma J."/>
        </authorList>
    </citation>
    <scope>NUCLEOTIDE SEQUENCE [LARGE SCALE GENOMIC DNA]</scope>
    <source>
        <strain evidence="2">CECT 8979</strain>
    </source>
</reference>
<dbReference type="InterPro" id="IPR011463">
    <property type="entry name" value="DUF1569"/>
</dbReference>
<accession>A0ABV8ALG7</accession>
<proteinExistence type="predicted"/>
<keyword evidence="2" id="KW-1185">Reference proteome</keyword>
<name>A0ABV8ALG7_9FLAO</name>
<sequence length="148" mass="17822">MIKSYFDEGAHEEITTRIQKLNADMKPGWGQMNAGQMVHHCQIPLNVILQTKDYGLKPNWLAKTFFKKAMYSDKLWRKNLPTMPNFRVTEDKDFNTEKQELLRLLNELYSQRQREEWQDHPTFGKLTKDQWGRMQYKHLDHHLRQFGV</sequence>
<dbReference type="Proteomes" id="UP001595812">
    <property type="component" value="Unassembled WGS sequence"/>
</dbReference>
<dbReference type="Gene3D" id="1.20.120.450">
    <property type="entry name" value="dinb family like domain"/>
    <property type="match status" value="1"/>
</dbReference>
<protein>
    <submittedName>
        <fullName evidence="1">DUF1569 domain-containing protein</fullName>
    </submittedName>
</protein>
<comment type="caution">
    <text evidence="1">The sequence shown here is derived from an EMBL/GenBank/DDBJ whole genome shotgun (WGS) entry which is preliminary data.</text>
</comment>
<evidence type="ECO:0000313" key="1">
    <source>
        <dbReference type="EMBL" id="MFC3878470.1"/>
    </source>
</evidence>
<organism evidence="1 2">
    <name type="scientific">Winogradskyella maritima</name>
    <dbReference type="NCBI Taxonomy" id="1517766"/>
    <lineage>
        <taxon>Bacteria</taxon>
        <taxon>Pseudomonadati</taxon>
        <taxon>Bacteroidota</taxon>
        <taxon>Flavobacteriia</taxon>
        <taxon>Flavobacteriales</taxon>
        <taxon>Flavobacteriaceae</taxon>
        <taxon>Winogradskyella</taxon>
    </lineage>
</organism>